<dbReference type="CDD" id="cd02620">
    <property type="entry name" value="Peptidase_C1A_CathepsinB"/>
    <property type="match status" value="2"/>
</dbReference>
<dbReference type="PANTHER" id="PTHR12411">
    <property type="entry name" value="CYSTEINE PROTEASE FAMILY C1-RELATED"/>
    <property type="match status" value="1"/>
</dbReference>
<feature type="chain" id="PRO_5045673332" description="Tyrosine specific protein phosphatases domain-containing protein" evidence="8">
    <location>
        <begin position="21"/>
        <end position="1222"/>
    </location>
</feature>
<evidence type="ECO:0000256" key="6">
    <source>
        <dbReference type="ARBA" id="ARBA00023157"/>
    </source>
</evidence>
<dbReference type="InterPro" id="IPR000668">
    <property type="entry name" value="Peptidase_C1A_C"/>
</dbReference>
<dbReference type="InterPro" id="IPR000387">
    <property type="entry name" value="Tyr_Pase_dom"/>
</dbReference>
<dbReference type="SUPFAM" id="SSF52799">
    <property type="entry name" value="(Phosphotyrosine protein) phosphatases II"/>
    <property type="match status" value="1"/>
</dbReference>
<keyword evidence="4" id="KW-0378">Hydrolase</keyword>
<dbReference type="Gene3D" id="3.90.70.10">
    <property type="entry name" value="Cysteine proteinases"/>
    <property type="match status" value="2"/>
</dbReference>
<evidence type="ECO:0000313" key="10">
    <source>
        <dbReference type="EMBL" id="KAK9036289.1"/>
    </source>
</evidence>
<keyword evidence="11" id="KW-1185">Reference proteome</keyword>
<comment type="caution">
    <text evidence="10">The sequence shown here is derived from an EMBL/GenBank/DDBJ whole genome shotgun (WGS) entry which is preliminary data.</text>
</comment>
<dbReference type="SUPFAM" id="SSF54001">
    <property type="entry name" value="Cysteine proteinases"/>
    <property type="match status" value="2"/>
</dbReference>
<dbReference type="Pfam" id="PF08127">
    <property type="entry name" value="Propeptide_C1"/>
    <property type="match status" value="2"/>
</dbReference>
<organism evidence="10 11">
    <name type="scientific">Hibiscus sabdariffa</name>
    <name type="common">roselle</name>
    <dbReference type="NCBI Taxonomy" id="183260"/>
    <lineage>
        <taxon>Eukaryota</taxon>
        <taxon>Viridiplantae</taxon>
        <taxon>Streptophyta</taxon>
        <taxon>Embryophyta</taxon>
        <taxon>Tracheophyta</taxon>
        <taxon>Spermatophyta</taxon>
        <taxon>Magnoliopsida</taxon>
        <taxon>eudicotyledons</taxon>
        <taxon>Gunneridae</taxon>
        <taxon>Pentapetalae</taxon>
        <taxon>rosids</taxon>
        <taxon>malvids</taxon>
        <taxon>Malvales</taxon>
        <taxon>Malvaceae</taxon>
        <taxon>Malvoideae</taxon>
        <taxon>Hibiscus</taxon>
    </lineage>
</organism>
<dbReference type="Pfam" id="PF22918">
    <property type="entry name" value="PTEN2_C2"/>
    <property type="match status" value="1"/>
</dbReference>
<dbReference type="Gene3D" id="3.90.190.10">
    <property type="entry name" value="Protein tyrosine phosphatase superfamily"/>
    <property type="match status" value="1"/>
</dbReference>
<evidence type="ECO:0000256" key="3">
    <source>
        <dbReference type="ARBA" id="ARBA00022729"/>
    </source>
</evidence>
<feature type="region of interest" description="Disordered" evidence="7">
    <location>
        <begin position="482"/>
        <end position="508"/>
    </location>
</feature>
<dbReference type="Proteomes" id="UP001396334">
    <property type="component" value="Unassembled WGS sequence"/>
</dbReference>
<evidence type="ECO:0000256" key="4">
    <source>
        <dbReference type="ARBA" id="ARBA00022801"/>
    </source>
</evidence>
<evidence type="ECO:0000256" key="7">
    <source>
        <dbReference type="SAM" id="MobiDB-lite"/>
    </source>
</evidence>
<accession>A0ABR2TGA5</accession>
<dbReference type="PROSITE" id="PS00639">
    <property type="entry name" value="THIOL_PROTEASE_HIS"/>
    <property type="match status" value="2"/>
</dbReference>
<evidence type="ECO:0000256" key="2">
    <source>
        <dbReference type="ARBA" id="ARBA00022670"/>
    </source>
</evidence>
<proteinExistence type="inferred from homology"/>
<gene>
    <name evidence="10" type="ORF">V6N11_078296</name>
</gene>
<dbReference type="Pfam" id="PF00112">
    <property type="entry name" value="Peptidase_C1"/>
    <property type="match status" value="2"/>
</dbReference>
<evidence type="ECO:0000313" key="11">
    <source>
        <dbReference type="Proteomes" id="UP001396334"/>
    </source>
</evidence>
<feature type="region of interest" description="Disordered" evidence="7">
    <location>
        <begin position="551"/>
        <end position="575"/>
    </location>
</feature>
<dbReference type="SMART" id="SM00645">
    <property type="entry name" value="Pept_C1"/>
    <property type="match status" value="2"/>
</dbReference>
<evidence type="ECO:0000256" key="8">
    <source>
        <dbReference type="SAM" id="SignalP"/>
    </source>
</evidence>
<feature type="compositionally biased region" description="Polar residues" evidence="7">
    <location>
        <begin position="557"/>
        <end position="571"/>
    </location>
</feature>
<dbReference type="PROSITE" id="PS00139">
    <property type="entry name" value="THIOL_PROTEASE_CYS"/>
    <property type="match status" value="1"/>
</dbReference>
<dbReference type="InterPro" id="IPR012599">
    <property type="entry name" value="Propeptide_C1A"/>
</dbReference>
<dbReference type="PRINTS" id="PR00705">
    <property type="entry name" value="PAPAIN"/>
</dbReference>
<feature type="signal peptide" evidence="8">
    <location>
        <begin position="1"/>
        <end position="20"/>
    </location>
</feature>
<dbReference type="PROSITE" id="PS50056">
    <property type="entry name" value="TYR_PHOSPHATASE_2"/>
    <property type="match status" value="1"/>
</dbReference>
<evidence type="ECO:0000256" key="5">
    <source>
        <dbReference type="ARBA" id="ARBA00022807"/>
    </source>
</evidence>
<dbReference type="InterPro" id="IPR025660">
    <property type="entry name" value="Pept_his_AS"/>
</dbReference>
<dbReference type="EMBL" id="JBBPBN010000006">
    <property type="protein sequence ID" value="KAK9036289.1"/>
    <property type="molecule type" value="Genomic_DNA"/>
</dbReference>
<feature type="domain" description="Tyrosine specific protein phosphatases" evidence="9">
    <location>
        <begin position="741"/>
        <end position="791"/>
    </location>
</feature>
<dbReference type="InterPro" id="IPR000169">
    <property type="entry name" value="Pept_cys_AS"/>
</dbReference>
<evidence type="ECO:0000256" key="1">
    <source>
        <dbReference type="ARBA" id="ARBA00008455"/>
    </source>
</evidence>
<keyword evidence="2" id="KW-0645">Protease</keyword>
<keyword evidence="6" id="KW-1015">Disulfide bond</keyword>
<evidence type="ECO:0000259" key="9">
    <source>
        <dbReference type="PROSITE" id="PS50056"/>
    </source>
</evidence>
<keyword evidence="3 8" id="KW-0732">Signal</keyword>
<dbReference type="PROSITE" id="PS00383">
    <property type="entry name" value="TYR_PHOSPHATASE_1"/>
    <property type="match status" value="1"/>
</dbReference>
<dbReference type="InterPro" id="IPR055183">
    <property type="entry name" value="PTEN2A/B_C2"/>
</dbReference>
<dbReference type="InterPro" id="IPR029021">
    <property type="entry name" value="Prot-tyrosine_phosphatase-like"/>
</dbReference>
<dbReference type="InterPro" id="IPR038765">
    <property type="entry name" value="Papain-like_cys_pep_sf"/>
</dbReference>
<dbReference type="InterPro" id="IPR016130">
    <property type="entry name" value="Tyr_Pase_AS"/>
</dbReference>
<dbReference type="InterPro" id="IPR013128">
    <property type="entry name" value="Peptidase_C1A"/>
</dbReference>
<reference evidence="10 11" key="1">
    <citation type="journal article" date="2024" name="G3 (Bethesda)">
        <title>Genome assembly of Hibiscus sabdariffa L. provides insights into metabolisms of medicinal natural products.</title>
        <authorList>
            <person name="Kim T."/>
        </authorList>
    </citation>
    <scope>NUCLEOTIDE SEQUENCE [LARGE SCALE GENOMIC DNA]</scope>
    <source>
        <strain evidence="10">TK-2024</strain>
        <tissue evidence="10">Old leaves</tissue>
    </source>
</reference>
<keyword evidence="5" id="KW-0788">Thiol protease</keyword>
<sequence>MASPLLLLATLLLLLSVVHPKVTAVEQLSQVKLNSRILQDSIVKQVNENPKAGWKAALNPRFSNYTVGEFKSILGVKPTPKEELMSIPVVTHDKSVKLPTTFDARTAWPNCSTIGKILGELCAGLYIHCLFDQKGLMLIFSFICWTNSRIDFYIKDQGHCGSCWAFGAVEALSDRFCIHFGSNIPLSVNDLLACCDDCGSGCDGGFPIGAWKYFVSNGVVTEKCDPYFDPIGCSHPGCKPIYPTPECVKKCVKGDLLWNESKHYSVDSYLVKKQPADIMAEVYKNGPVQVSFIVYEDFAHYKSGVYKHVTGEVLGGHSVKLIGWGTSDEGEDYWLLANQWNRSWGDDGFFKIIRGVNECGIEDEVVADGSQVHTSATNAPTATEESLSAQMSDANSHVADVFEEGLQAQLPVTNSPTATHFEEGLSAQMTDANSPAAVVTENPSTATVPVSEAANNTGVSTYSNTEVDVPLEFDSVENIADELSPHSSRYESDDISLPASGEEEVASPVDNTLPVSETTSVSRIIAPIVNVLKEEEKVEEILKNKEVAGLRMDSESADSSSQPQTKASDVETSAAVDTDVKQPANTNDMKSHSMVNNVEPPVKAYDIERPKAPPQASQAGNAGTSAFARFTRGLGLRLQSMNLPPDNHTEPASTGTQTVLESFKKGIIDSSLSAVKAVRVKTRHMVSQNKRRYQNMTPDYNEYMLKRFLMHAIQERVFDLDKPYITENIIAMGFPAGDLSSGFLDFLSAYSWLKEDNENVVVVHCKAGMGRTGLMICSLVLFLKRYVKYFEHMLTCFHGENRPGRRGFRLHKCPYWIRPSITVSDHSAILKRWADSSWPHGNARIDTCQYSDNALQFQPEDFWIKAPKKGIVIFALSREPGLAEVAGDFKIHFHDRQGYFYCISLPFSFKIKDMASRLLLLATLLLLLSMVHPKQVTAVEQLSQDKLNSRILQDSIVKQVNENPKAGWKAALNPRFSNYTVGEFKNILGVKPTPKEELMSIPVGHCGSCWVFGAVEALTDRFCAHFGQNIPLSVNDLLACCEDCGSGCYGGYPINAWQYFVSNGVVTEKCDPYFDPIGCSHPACKPIYQTPKCVKKCVKGDLLWKESKHYSVNAYLVRWHPADIMAEVYKNGPVQVSFQVYEDFIHYKSGVYKHVAGELLGRHSVKLIGWGTSDEGEDYWLLTNQWSRSWGDDGFFKIRRGVNECGIEDGVVAGLPSNKHVG</sequence>
<name>A0ABR2TGA5_9ROSI</name>
<protein>
    <recommendedName>
        <fullName evidence="9">Tyrosine specific protein phosphatases domain-containing protein</fullName>
    </recommendedName>
</protein>
<comment type="similarity">
    <text evidence="1">Belongs to the peptidase C1 family.</text>
</comment>